<dbReference type="Gene3D" id="3.40.50.150">
    <property type="entry name" value="Vaccinia Virus protein VP39"/>
    <property type="match status" value="1"/>
</dbReference>
<dbReference type="GO" id="GO:0016020">
    <property type="term" value="C:membrane"/>
    <property type="evidence" value="ECO:0007669"/>
    <property type="project" value="UniProtKB-SubCell"/>
</dbReference>
<evidence type="ECO:0000256" key="1">
    <source>
        <dbReference type="ARBA" id="ARBA00004606"/>
    </source>
</evidence>
<reference evidence="8" key="1">
    <citation type="submission" date="2020-07" db="EMBL/GenBank/DDBJ databases">
        <title>Genome sequence and genetic diversity analysis of an under-domesticated orphan crop, white fonio (Digitaria exilis).</title>
        <authorList>
            <person name="Bennetzen J.L."/>
            <person name="Chen S."/>
            <person name="Ma X."/>
            <person name="Wang X."/>
            <person name="Yssel A.E.J."/>
            <person name="Chaluvadi S.R."/>
            <person name="Johnson M."/>
            <person name="Gangashetty P."/>
            <person name="Hamidou F."/>
            <person name="Sanogo M.D."/>
            <person name="Zwaenepoel A."/>
            <person name="Wallace J."/>
            <person name="Van De Peer Y."/>
            <person name="Van Deynze A."/>
        </authorList>
    </citation>
    <scope>NUCLEOTIDE SEQUENCE</scope>
    <source>
        <tissue evidence="8">Leaves</tissue>
    </source>
</reference>
<feature type="compositionally biased region" description="Low complexity" evidence="6">
    <location>
        <begin position="180"/>
        <end position="190"/>
    </location>
</feature>
<keyword evidence="4" id="KW-0735">Signal-anchor</keyword>
<keyword evidence="7" id="KW-0812">Transmembrane</keyword>
<dbReference type="GO" id="GO:0005768">
    <property type="term" value="C:endosome"/>
    <property type="evidence" value="ECO:0007669"/>
    <property type="project" value="TreeGrafter"/>
</dbReference>
<dbReference type="Pfam" id="PF03141">
    <property type="entry name" value="Methyltransf_29"/>
    <property type="match status" value="2"/>
</dbReference>
<feature type="region of interest" description="Disordered" evidence="6">
    <location>
        <begin position="249"/>
        <end position="456"/>
    </location>
</feature>
<dbReference type="GO" id="GO:0005802">
    <property type="term" value="C:trans-Golgi network"/>
    <property type="evidence" value="ECO:0007669"/>
    <property type="project" value="TreeGrafter"/>
</dbReference>
<keyword evidence="9" id="KW-1185">Reference proteome</keyword>
<dbReference type="OrthoDB" id="2013972at2759"/>
<evidence type="ECO:0000256" key="5">
    <source>
        <dbReference type="ARBA" id="ARBA00037847"/>
    </source>
</evidence>
<feature type="compositionally biased region" description="Basic and acidic residues" evidence="6">
    <location>
        <begin position="347"/>
        <end position="362"/>
    </location>
</feature>
<dbReference type="GO" id="GO:0008168">
    <property type="term" value="F:methyltransferase activity"/>
    <property type="evidence" value="ECO:0007669"/>
    <property type="project" value="UniProtKB-KW"/>
</dbReference>
<feature type="transmembrane region" description="Helical" evidence="7">
    <location>
        <begin position="114"/>
        <end position="134"/>
    </location>
</feature>
<keyword evidence="3" id="KW-0808">Transferase</keyword>
<sequence>MERSKTTTRLPCTARLLSSAVRPGPTTNARGAHMSSSHTTTPRRAGITPQDYAKKKKKQDKPEIKISFIRYPICYTTTCMRDRSMAGPARGSSRAAGKRAGGGASSSSAAASACVYYATTALLVALCVAGAYFLTSTSGVASAAADGDAAGGTVTAYRHTTRSSFAYEVTRERATPAPPRGAAAAGKVAAAGGGSDEDGADEESQPKSAVAAAAALVDDPHAKPDDGDQDHEVAAMDEEHRVSAAAMEDVKGEDGDHAGSGGEASAVEAEAAAKEQETVLEDTREPQLEMPHAAAVEEKNLDGGVEEESNAGQRQREEEQSALDDQAAAGGGALRREAQEESSQIDGDDRPGEETAEPRQPEEETTAQNDEQARSSSMSDTNGGEAAFRDHNGEEGGDGDGDKPAVVVNDGDSLVGDARSEEHRSWATQADQSHREKDRRDETTTSIDNGGADITGGEEHEWRLCNVKAGADYIPCLDNVKAIKKLRPENFRRYEHRERHCPDEGPTCLVPLPGGYRRPIEWPQSRDRVWYSNVPHTKLVEVKGHQNWVKVSGQHLTFPGGGTQFIHGALHYIDFLQQSVRGIAWGKHTRVVLDVGCGVASFGGYLFERDVVTVSFAPKDEHEAQVQMALERGIPAISAVMGSKRLPFPSKSFDLVHCARCPARRPHFPTRSSPASDLNRVLRPGGFFVWSATPVYQKLPEDVEIWKGTLNGIGAAFYRKPTTNECYESRRPQQQPPMCGDSDDPDAAWYTRLNSCMHRVPAAGSSERGARWPVEWPRRLRTPPYWLSDAQVGVYGKPEPEDFAVDYDHWRRVVDRSYINGLGIDWSRGSIRRVTRNKPRLAPAKFYDAIGDVLWSVLLTPWLLSRSHQKKVWVMNVVNVDAADTLPVIFERGLFGIYHDWCESFSTYPRTYDLLHADHLFSKIKERSVDRIVRPGGGIIVRDEAGAVGEVEKLLRSLHWDVRLTFSKNDQGVLYAEKSDWRPELIEEPS</sequence>
<feature type="compositionally biased region" description="Basic and acidic residues" evidence="6">
    <location>
        <begin position="271"/>
        <end position="287"/>
    </location>
</feature>
<feature type="compositionally biased region" description="Basic and acidic residues" evidence="6">
    <location>
        <begin position="432"/>
        <end position="443"/>
    </location>
</feature>
<dbReference type="SUPFAM" id="SSF53335">
    <property type="entry name" value="S-adenosyl-L-methionine-dependent methyltransferases"/>
    <property type="match status" value="2"/>
</dbReference>
<evidence type="ECO:0000313" key="9">
    <source>
        <dbReference type="Proteomes" id="UP000636709"/>
    </source>
</evidence>
<feature type="region of interest" description="Disordered" evidence="6">
    <location>
        <begin position="172"/>
        <end position="210"/>
    </location>
</feature>
<evidence type="ECO:0000256" key="6">
    <source>
        <dbReference type="SAM" id="MobiDB-lite"/>
    </source>
</evidence>
<keyword evidence="7" id="KW-1133">Transmembrane helix</keyword>
<accession>A0A835FPV9</accession>
<comment type="similarity">
    <text evidence="2">Belongs to the methyltransferase superfamily.</text>
</comment>
<dbReference type="InterPro" id="IPR029063">
    <property type="entry name" value="SAM-dependent_MTases_sf"/>
</dbReference>
<dbReference type="EMBL" id="JACEFO010000429">
    <property type="protein sequence ID" value="KAF8772091.1"/>
    <property type="molecule type" value="Genomic_DNA"/>
</dbReference>
<organism evidence="8 9">
    <name type="scientific">Digitaria exilis</name>
    <dbReference type="NCBI Taxonomy" id="1010633"/>
    <lineage>
        <taxon>Eukaryota</taxon>
        <taxon>Viridiplantae</taxon>
        <taxon>Streptophyta</taxon>
        <taxon>Embryophyta</taxon>
        <taxon>Tracheophyta</taxon>
        <taxon>Spermatophyta</taxon>
        <taxon>Magnoliopsida</taxon>
        <taxon>Liliopsida</taxon>
        <taxon>Poales</taxon>
        <taxon>Poaceae</taxon>
        <taxon>PACMAD clade</taxon>
        <taxon>Panicoideae</taxon>
        <taxon>Panicodae</taxon>
        <taxon>Paniceae</taxon>
        <taxon>Anthephorinae</taxon>
        <taxon>Digitaria</taxon>
    </lineage>
</organism>
<evidence type="ECO:0000256" key="4">
    <source>
        <dbReference type="ARBA" id="ARBA00022968"/>
    </source>
</evidence>
<dbReference type="PANTHER" id="PTHR10108">
    <property type="entry name" value="SAM-DEPENDENT METHYLTRANSFERASE"/>
    <property type="match status" value="1"/>
</dbReference>
<feature type="compositionally biased region" description="Polar residues" evidence="6">
    <location>
        <begin position="25"/>
        <end position="42"/>
    </location>
</feature>
<comment type="caution">
    <text evidence="8">The sequence shown here is derived from an EMBL/GenBank/DDBJ whole genome shotgun (WGS) entry which is preliminary data.</text>
</comment>
<proteinExistence type="inferred from homology"/>
<comment type="subcellular location">
    <subcellularLocation>
        <location evidence="5">Endomembrane system</location>
        <topology evidence="5">Single-pass membrane protein</topology>
    </subcellularLocation>
    <subcellularLocation>
        <location evidence="1">Membrane</location>
        <topology evidence="1">Single-pass type II membrane protein</topology>
    </subcellularLocation>
</comment>
<dbReference type="Proteomes" id="UP000636709">
    <property type="component" value="Unassembled WGS sequence"/>
</dbReference>
<dbReference type="AlphaFoldDB" id="A0A835FPV9"/>
<dbReference type="PANTHER" id="PTHR10108:SF1077">
    <property type="entry name" value="METHYLTRANSFERASE PMT27-RELATED"/>
    <property type="match status" value="1"/>
</dbReference>
<evidence type="ECO:0000313" key="8">
    <source>
        <dbReference type="EMBL" id="KAF8772091.1"/>
    </source>
</evidence>
<dbReference type="InterPro" id="IPR004159">
    <property type="entry name" value="Put_SAM_MeTrfase"/>
</dbReference>
<keyword evidence="7" id="KW-0472">Membrane</keyword>
<evidence type="ECO:0000256" key="7">
    <source>
        <dbReference type="SAM" id="Phobius"/>
    </source>
</evidence>
<dbReference type="CDD" id="cd02440">
    <property type="entry name" value="AdoMet_MTases"/>
    <property type="match status" value="1"/>
</dbReference>
<feature type="compositionally biased region" description="Low complexity" evidence="6">
    <location>
        <begin position="85"/>
        <end position="95"/>
    </location>
</feature>
<evidence type="ECO:0000256" key="3">
    <source>
        <dbReference type="ARBA" id="ARBA00022603"/>
    </source>
</evidence>
<keyword evidence="3" id="KW-0489">Methyltransferase</keyword>
<feature type="region of interest" description="Disordered" evidence="6">
    <location>
        <begin position="1"/>
        <end position="59"/>
    </location>
</feature>
<gene>
    <name evidence="8" type="ORF">HU200_006084</name>
</gene>
<dbReference type="GO" id="GO:0032259">
    <property type="term" value="P:methylation"/>
    <property type="evidence" value="ECO:0007669"/>
    <property type="project" value="UniProtKB-KW"/>
</dbReference>
<protein>
    <recommendedName>
        <fullName evidence="10">Methyltransferase</fullName>
    </recommendedName>
</protein>
<evidence type="ECO:0000256" key="2">
    <source>
        <dbReference type="ARBA" id="ARBA00008361"/>
    </source>
</evidence>
<name>A0A835FPV9_9POAL</name>
<feature type="region of interest" description="Disordered" evidence="6">
    <location>
        <begin position="84"/>
        <end position="104"/>
    </location>
</feature>
<evidence type="ECO:0008006" key="10">
    <source>
        <dbReference type="Google" id="ProtNLM"/>
    </source>
</evidence>